<gene>
    <name evidence="2" type="ORF">QBE51_12495</name>
</gene>
<reference evidence="2 3" key="1">
    <citation type="submission" date="2023-03" db="EMBL/GenBank/DDBJ databases">
        <title>Novel Species.</title>
        <authorList>
            <person name="Ma S."/>
        </authorList>
    </citation>
    <scope>NUCLEOTIDE SEQUENCE [LARGE SCALE GENOMIC DNA]</scope>
    <source>
        <strain evidence="2 3">LIND6LT2</strain>
    </source>
</reference>
<dbReference type="RefSeq" id="WP_341876574.1">
    <property type="nucleotide sequence ID" value="NZ_CP121687.1"/>
</dbReference>
<sequence>MQKIVPHLWYDKEAKEAAQFYISIFEQSKLVYTKVLKNPPPFGDAEIVSFELAGQQFMAISAGPYFKFNPTISLMVACSTSEEVDKLWKALSEGGTELMPLGEYPFSKRYAWVQDRYGLSWQLMLVEGEQEIQKITPCLLFSYGACGKAEEAIKYYAELFENSEIGMISRYGEGEAASSRAKVNYAVFKLDGMAFSAMDNGYDVDYTFNEAFSFIINCKDQKEIDYFWEKLSAMPEAESCGWCKDQFGVSWQVLPSNWEETLFGGSEEEVQRVNAAVFEMKKIDLETLEKIKFGISN</sequence>
<name>A0ABZ2Y548_9FIRM</name>
<evidence type="ECO:0000313" key="3">
    <source>
        <dbReference type="Proteomes" id="UP001486565"/>
    </source>
</evidence>
<organism evidence="2 3">
    <name type="scientific">Defluviitalea saccharophila</name>
    <dbReference type="NCBI Taxonomy" id="879970"/>
    <lineage>
        <taxon>Bacteria</taxon>
        <taxon>Bacillati</taxon>
        <taxon>Bacillota</taxon>
        <taxon>Clostridia</taxon>
        <taxon>Lachnospirales</taxon>
        <taxon>Defluviitaleaceae</taxon>
        <taxon>Defluviitalea</taxon>
    </lineage>
</organism>
<dbReference type="PANTHER" id="PTHR33990">
    <property type="entry name" value="PROTEIN YJDN-RELATED"/>
    <property type="match status" value="1"/>
</dbReference>
<accession>A0ABZ2Y548</accession>
<feature type="domain" description="PhnB-like" evidence="1">
    <location>
        <begin position="133"/>
        <end position="253"/>
    </location>
</feature>
<dbReference type="Gene3D" id="3.30.720.100">
    <property type="match status" value="1"/>
</dbReference>
<dbReference type="EMBL" id="CP121687">
    <property type="protein sequence ID" value="WZL69589.1"/>
    <property type="molecule type" value="Genomic_DNA"/>
</dbReference>
<dbReference type="Pfam" id="PF06983">
    <property type="entry name" value="3-dmu-9_3-mt"/>
    <property type="match status" value="2"/>
</dbReference>
<proteinExistence type="predicted"/>
<keyword evidence="3" id="KW-1185">Reference proteome</keyword>
<dbReference type="InterPro" id="IPR028973">
    <property type="entry name" value="PhnB-like"/>
</dbReference>
<dbReference type="Gene3D" id="3.10.180.10">
    <property type="entry name" value="2,3-Dihydroxybiphenyl 1,2-Dioxygenase, domain 1"/>
    <property type="match status" value="1"/>
</dbReference>
<dbReference type="CDD" id="cd06588">
    <property type="entry name" value="PhnB_like"/>
    <property type="match status" value="2"/>
</dbReference>
<dbReference type="Proteomes" id="UP001486565">
    <property type="component" value="Chromosome"/>
</dbReference>
<dbReference type="Gene3D" id="3.30.720.110">
    <property type="match status" value="1"/>
</dbReference>
<feature type="domain" description="PhnB-like" evidence="1">
    <location>
        <begin position="2"/>
        <end position="123"/>
    </location>
</feature>
<dbReference type="SUPFAM" id="SSF54593">
    <property type="entry name" value="Glyoxalase/Bleomycin resistance protein/Dihydroxybiphenyl dioxygenase"/>
    <property type="match status" value="2"/>
</dbReference>
<evidence type="ECO:0000313" key="2">
    <source>
        <dbReference type="EMBL" id="WZL69589.1"/>
    </source>
</evidence>
<protein>
    <submittedName>
        <fullName evidence="2">VOC family protein</fullName>
    </submittedName>
</protein>
<evidence type="ECO:0000259" key="1">
    <source>
        <dbReference type="Pfam" id="PF06983"/>
    </source>
</evidence>
<dbReference type="InterPro" id="IPR029068">
    <property type="entry name" value="Glyas_Bleomycin-R_OHBP_Dase"/>
</dbReference>